<evidence type="ECO:0000313" key="2">
    <source>
        <dbReference type="Proteomes" id="UP001596103"/>
    </source>
</evidence>
<dbReference type="InterPro" id="IPR014054">
    <property type="entry name" value="Phage_regulatory_Rha"/>
</dbReference>
<sequence>MSSKDVAERTDKKHTNVIRDIRDMMEALNKADDSKLSHEYNQGLTEIKDERGYTKEFLMSRPVVELLVTGYGVPHRAKALSRLHVVRRLSPVARTCLCARR</sequence>
<accession>A0ABW0J3J9</accession>
<proteinExistence type="predicted"/>
<gene>
    <name evidence="1" type="ORF">ACFPTO_02145</name>
</gene>
<dbReference type="Proteomes" id="UP001596103">
    <property type="component" value="Unassembled WGS sequence"/>
</dbReference>
<dbReference type="EMBL" id="JBHSMP010000006">
    <property type="protein sequence ID" value="MFC5427618.1"/>
    <property type="molecule type" value="Genomic_DNA"/>
</dbReference>
<comment type="caution">
    <text evidence="1">The sequence shown here is derived from an EMBL/GenBank/DDBJ whole genome shotgun (WGS) entry which is preliminary data.</text>
</comment>
<name>A0ABW0J3J9_9BURK</name>
<protein>
    <submittedName>
        <fullName evidence="1">Rha family transcriptional regulator</fullName>
    </submittedName>
</protein>
<evidence type="ECO:0000313" key="1">
    <source>
        <dbReference type="EMBL" id="MFC5427618.1"/>
    </source>
</evidence>
<keyword evidence="2" id="KW-1185">Reference proteome</keyword>
<reference evidence="2" key="1">
    <citation type="journal article" date="2019" name="Int. J. Syst. Evol. Microbiol.">
        <title>The Global Catalogue of Microorganisms (GCM) 10K type strain sequencing project: providing services to taxonomists for standard genome sequencing and annotation.</title>
        <authorList>
            <consortium name="The Broad Institute Genomics Platform"/>
            <consortium name="The Broad Institute Genome Sequencing Center for Infectious Disease"/>
            <person name="Wu L."/>
            <person name="Ma J."/>
        </authorList>
    </citation>
    <scope>NUCLEOTIDE SEQUENCE [LARGE SCALE GENOMIC DNA]</scope>
    <source>
        <strain evidence="2">CCUG 56042</strain>
    </source>
</reference>
<dbReference type="RefSeq" id="WP_377709145.1">
    <property type="nucleotide sequence ID" value="NZ_JBHSMP010000006.1"/>
</dbReference>
<dbReference type="Pfam" id="PF09669">
    <property type="entry name" value="Phage_pRha"/>
    <property type="match status" value="1"/>
</dbReference>
<organism evidence="1 2">
    <name type="scientific">Paraburkholderia denitrificans</name>
    <dbReference type="NCBI Taxonomy" id="694025"/>
    <lineage>
        <taxon>Bacteria</taxon>
        <taxon>Pseudomonadati</taxon>
        <taxon>Pseudomonadota</taxon>
        <taxon>Betaproteobacteria</taxon>
        <taxon>Burkholderiales</taxon>
        <taxon>Burkholderiaceae</taxon>
        <taxon>Paraburkholderia</taxon>
    </lineage>
</organism>